<evidence type="ECO:0000256" key="4">
    <source>
        <dbReference type="ARBA" id="ARBA00022519"/>
    </source>
</evidence>
<dbReference type="EMBL" id="JBHLWQ010000157">
    <property type="protein sequence ID" value="MFC0201951.1"/>
    <property type="molecule type" value="Genomic_DNA"/>
</dbReference>
<dbReference type="Proteomes" id="UP001589795">
    <property type="component" value="Unassembled WGS sequence"/>
</dbReference>
<dbReference type="InterPro" id="IPR055348">
    <property type="entry name" value="DctQ"/>
</dbReference>
<evidence type="ECO:0000313" key="12">
    <source>
        <dbReference type="Proteomes" id="UP001589795"/>
    </source>
</evidence>
<keyword evidence="6 9" id="KW-1133">Transmembrane helix</keyword>
<evidence type="ECO:0000256" key="8">
    <source>
        <dbReference type="ARBA" id="ARBA00038436"/>
    </source>
</evidence>
<evidence type="ECO:0000256" key="1">
    <source>
        <dbReference type="ARBA" id="ARBA00004429"/>
    </source>
</evidence>
<evidence type="ECO:0000259" key="10">
    <source>
        <dbReference type="Pfam" id="PF04290"/>
    </source>
</evidence>
<evidence type="ECO:0000256" key="5">
    <source>
        <dbReference type="ARBA" id="ARBA00022692"/>
    </source>
</evidence>
<sequence length="152" mass="16494">MRKSLEFVCVFLLGALVAVPFIQIIAREVFGAAIVGAEELTRFLLICTVFVAYPLVVSSNENIVMAELLEALPTRLRRGIRFLIITAGIVTCGFLGWVAIQNIMGNLRGATPTLKIPFWIFMGATAFGFAGACIVHLAQLRRPPDAQSSVAL</sequence>
<evidence type="ECO:0000256" key="3">
    <source>
        <dbReference type="ARBA" id="ARBA00022475"/>
    </source>
</evidence>
<gene>
    <name evidence="11" type="ORF">ACFFIZ_16955</name>
</gene>
<dbReference type="Pfam" id="PF04290">
    <property type="entry name" value="DctQ"/>
    <property type="match status" value="1"/>
</dbReference>
<protein>
    <recommendedName>
        <fullName evidence="9">TRAP transporter small permease protein</fullName>
    </recommendedName>
</protein>
<keyword evidence="5 9" id="KW-0812">Transmembrane</keyword>
<keyword evidence="7 9" id="KW-0472">Membrane</keyword>
<feature type="transmembrane region" description="Helical" evidence="9">
    <location>
        <begin position="41"/>
        <end position="59"/>
    </location>
</feature>
<comment type="subcellular location">
    <subcellularLocation>
        <location evidence="1 9">Cell inner membrane</location>
        <topology evidence="1 9">Multi-pass membrane protein</topology>
    </subcellularLocation>
</comment>
<dbReference type="RefSeq" id="WP_265508375.1">
    <property type="nucleotide sequence ID" value="NZ_JAOTBE010000073.1"/>
</dbReference>
<keyword evidence="3" id="KW-1003">Cell membrane</keyword>
<reference evidence="11 12" key="1">
    <citation type="submission" date="2024-09" db="EMBL/GenBank/DDBJ databases">
        <authorList>
            <person name="Sun Q."/>
            <person name="Mori K."/>
        </authorList>
    </citation>
    <scope>NUCLEOTIDE SEQUENCE [LARGE SCALE GENOMIC DNA]</scope>
    <source>
        <strain evidence="11 12">CCM 7904</strain>
    </source>
</reference>
<keyword evidence="12" id="KW-1185">Reference proteome</keyword>
<comment type="caution">
    <text evidence="11">The sequence shown here is derived from an EMBL/GenBank/DDBJ whole genome shotgun (WGS) entry which is preliminary data.</text>
</comment>
<feature type="transmembrane region" description="Helical" evidence="9">
    <location>
        <begin position="116"/>
        <end position="138"/>
    </location>
</feature>
<organism evidence="11 12">
    <name type="scientific">Paracoccus rhizosphaerae</name>
    <dbReference type="NCBI Taxonomy" id="1133347"/>
    <lineage>
        <taxon>Bacteria</taxon>
        <taxon>Pseudomonadati</taxon>
        <taxon>Pseudomonadota</taxon>
        <taxon>Alphaproteobacteria</taxon>
        <taxon>Rhodobacterales</taxon>
        <taxon>Paracoccaceae</taxon>
        <taxon>Paracoccus</taxon>
    </lineage>
</organism>
<comment type="function">
    <text evidence="9">Part of the tripartite ATP-independent periplasmic (TRAP) transport system.</text>
</comment>
<proteinExistence type="inferred from homology"/>
<feature type="transmembrane region" description="Helical" evidence="9">
    <location>
        <begin position="80"/>
        <end position="104"/>
    </location>
</feature>
<dbReference type="InterPro" id="IPR007387">
    <property type="entry name" value="TRAP_DctQ"/>
</dbReference>
<accession>A0ABV6CRT7</accession>
<dbReference type="PANTHER" id="PTHR35011">
    <property type="entry name" value="2,3-DIKETO-L-GULONATE TRAP TRANSPORTER SMALL PERMEASE PROTEIN YIAM"/>
    <property type="match status" value="1"/>
</dbReference>
<evidence type="ECO:0000313" key="11">
    <source>
        <dbReference type="EMBL" id="MFC0201951.1"/>
    </source>
</evidence>
<evidence type="ECO:0000256" key="7">
    <source>
        <dbReference type="ARBA" id="ARBA00023136"/>
    </source>
</evidence>
<evidence type="ECO:0000256" key="6">
    <source>
        <dbReference type="ARBA" id="ARBA00022989"/>
    </source>
</evidence>
<comment type="subunit">
    <text evidence="9">The complex comprises the extracytoplasmic solute receptor protein and the two transmembrane proteins.</text>
</comment>
<comment type="similarity">
    <text evidence="8 9">Belongs to the TRAP transporter small permease family.</text>
</comment>
<comment type="caution">
    <text evidence="9">Lacks conserved residue(s) required for the propagation of feature annotation.</text>
</comment>
<evidence type="ECO:0000256" key="9">
    <source>
        <dbReference type="RuleBase" id="RU369079"/>
    </source>
</evidence>
<keyword evidence="4 9" id="KW-0997">Cell inner membrane</keyword>
<feature type="domain" description="Tripartite ATP-independent periplasmic transporters DctQ component" evidence="10">
    <location>
        <begin position="16"/>
        <end position="142"/>
    </location>
</feature>
<name>A0ABV6CRT7_9RHOB</name>
<keyword evidence="2 9" id="KW-0813">Transport</keyword>
<dbReference type="PANTHER" id="PTHR35011:SF2">
    <property type="entry name" value="2,3-DIKETO-L-GULONATE TRAP TRANSPORTER SMALL PERMEASE PROTEIN YIAM"/>
    <property type="match status" value="1"/>
</dbReference>
<evidence type="ECO:0000256" key="2">
    <source>
        <dbReference type="ARBA" id="ARBA00022448"/>
    </source>
</evidence>